<protein>
    <submittedName>
        <fullName evidence="5">Glycerate kinase</fullName>
    </submittedName>
</protein>
<dbReference type="PIRSF" id="PIRSF006078">
    <property type="entry name" value="GlxK"/>
    <property type="match status" value="1"/>
</dbReference>
<dbReference type="EMBL" id="CP116394">
    <property type="protein sequence ID" value="WCE46465.1"/>
    <property type="molecule type" value="Genomic_DNA"/>
</dbReference>
<dbReference type="Gene3D" id="3.90.1510.10">
    <property type="entry name" value="Glycerate kinase, domain 2"/>
    <property type="match status" value="1"/>
</dbReference>
<sequence length="372" mass="37978">MRVVLAPDSFKECLSAAKVAAAMEWGVREVAPEADCTLVPMADGGEGTASAVVAALGGYWQELQVHGPMGTSVGARFGKVGQAGVFEVASAVGLGLVAPARRDIWSASSRGAGQTLRAMASMGIHRALIGLGGSATNDGGIGLLAGLGAQFFDQNGHAVEPLVKNIPQITQLALEPALQTVAAMELTVASDVTNPLCGREGASAIFGPQKGATQSDIEDLDRTLAYWGRLLEQVTGKELIDLPGAGAAGGMGVALLALGAQLRPGVQAVGEAVGLPEKIRGADLVFTGEGKIDGQTRYGKTPYGVAQMAAEQHVPTIAVAGRVGSDAEELVPHPFAAVVPTLFAPMSLEEAKKSAAKNIASTVANCLRLKLL</sequence>
<dbReference type="AlphaFoldDB" id="A0AB38XQ44"/>
<dbReference type="PANTHER" id="PTHR21599">
    <property type="entry name" value="GLYCERATE KINASE"/>
    <property type="match status" value="1"/>
</dbReference>
<keyword evidence="3 4" id="KW-0418">Kinase</keyword>
<dbReference type="KEGG" id="wne:PIG85_02120"/>
<evidence type="ECO:0000313" key="6">
    <source>
        <dbReference type="Proteomes" id="UP001211044"/>
    </source>
</evidence>
<dbReference type="InterPro" id="IPR004381">
    <property type="entry name" value="Glycerate_kinase"/>
</dbReference>
<evidence type="ECO:0000256" key="2">
    <source>
        <dbReference type="ARBA" id="ARBA00022679"/>
    </source>
</evidence>
<dbReference type="Gene3D" id="3.40.50.10350">
    <property type="entry name" value="Glycerate kinase, domain 1"/>
    <property type="match status" value="1"/>
</dbReference>
<organism evidence="5 6">
    <name type="scientific">Winkia neuii subsp. anitrata</name>
    <dbReference type="NCBI Taxonomy" id="29318"/>
    <lineage>
        <taxon>Bacteria</taxon>
        <taxon>Bacillati</taxon>
        <taxon>Actinomycetota</taxon>
        <taxon>Actinomycetes</taxon>
        <taxon>Actinomycetales</taxon>
        <taxon>Actinomycetaceae</taxon>
        <taxon>Winkia</taxon>
    </lineage>
</organism>
<dbReference type="InterPro" id="IPR036129">
    <property type="entry name" value="Glycerate_kinase_sf"/>
</dbReference>
<name>A0AB38XQ44_9ACTO</name>
<evidence type="ECO:0000256" key="4">
    <source>
        <dbReference type="PIRNR" id="PIRNR006078"/>
    </source>
</evidence>
<dbReference type="Pfam" id="PF02595">
    <property type="entry name" value="Gly_kinase"/>
    <property type="match status" value="1"/>
</dbReference>
<evidence type="ECO:0000256" key="1">
    <source>
        <dbReference type="ARBA" id="ARBA00006284"/>
    </source>
</evidence>
<dbReference type="GO" id="GO:0008887">
    <property type="term" value="F:glycerate kinase activity"/>
    <property type="evidence" value="ECO:0007669"/>
    <property type="project" value="UniProtKB-UniRule"/>
</dbReference>
<dbReference type="PANTHER" id="PTHR21599:SF0">
    <property type="entry name" value="GLYCERATE KINASE"/>
    <property type="match status" value="1"/>
</dbReference>
<comment type="similarity">
    <text evidence="1 4">Belongs to the glycerate kinase type-1 family.</text>
</comment>
<keyword evidence="2 4" id="KW-0808">Transferase</keyword>
<gene>
    <name evidence="5" type="ORF">PIG85_02120</name>
</gene>
<evidence type="ECO:0000256" key="3">
    <source>
        <dbReference type="ARBA" id="ARBA00022777"/>
    </source>
</evidence>
<dbReference type="GO" id="GO:0031388">
    <property type="term" value="P:organic acid phosphorylation"/>
    <property type="evidence" value="ECO:0007669"/>
    <property type="project" value="UniProtKB-UniRule"/>
</dbReference>
<dbReference type="RefSeq" id="WP_004806477.1">
    <property type="nucleotide sequence ID" value="NZ_CP116394.1"/>
</dbReference>
<dbReference type="InterPro" id="IPR018197">
    <property type="entry name" value="Glycerate_kinase_RE-like"/>
</dbReference>
<dbReference type="NCBIfam" id="TIGR00045">
    <property type="entry name" value="glycerate kinase"/>
    <property type="match status" value="1"/>
</dbReference>
<dbReference type="SUPFAM" id="SSF110738">
    <property type="entry name" value="Glycerate kinase I"/>
    <property type="match status" value="1"/>
</dbReference>
<dbReference type="Proteomes" id="UP001211044">
    <property type="component" value="Chromosome"/>
</dbReference>
<proteinExistence type="inferred from homology"/>
<reference evidence="5" key="1">
    <citation type="submission" date="2023-01" db="EMBL/GenBank/DDBJ databases">
        <title>Comparative Genomic Analysis of the Clinically-Derived Winkia Strain NY0527 Provides Evidence into the Taxonomic Reassignment of Winkia neuii and Characterizes Their Virulence Traits.</title>
        <authorList>
            <person name="Cai X."/>
            <person name="Peng Y."/>
            <person name="Li M."/>
            <person name="Qiu Y."/>
            <person name="Wang Y."/>
            <person name="Xu L."/>
            <person name="Hou Q."/>
        </authorList>
    </citation>
    <scope>NUCLEOTIDE SEQUENCE</scope>
    <source>
        <strain evidence="5">NY0527</strain>
    </source>
</reference>
<evidence type="ECO:0000313" key="5">
    <source>
        <dbReference type="EMBL" id="WCE46465.1"/>
    </source>
</evidence>
<accession>A0AB38XQ44</accession>
<dbReference type="InterPro" id="IPR018193">
    <property type="entry name" value="Glyc_kinase_flavodox-like_fold"/>
</dbReference>